<dbReference type="SUPFAM" id="SSF52091">
    <property type="entry name" value="SpoIIaa-like"/>
    <property type="match status" value="1"/>
</dbReference>
<protein>
    <submittedName>
        <fullName evidence="2">RsbS, negative regulator of sigma-B</fullName>
    </submittedName>
</protein>
<dbReference type="Pfam" id="PF01740">
    <property type="entry name" value="STAS"/>
    <property type="match status" value="1"/>
</dbReference>
<reference evidence="2" key="1">
    <citation type="submission" date="2020-02" db="EMBL/GenBank/DDBJ databases">
        <authorList>
            <person name="Meier V. D."/>
        </authorList>
    </citation>
    <scope>NUCLEOTIDE SEQUENCE</scope>
    <source>
        <strain evidence="2">AVDCRST_MAG41</strain>
    </source>
</reference>
<dbReference type="Gene3D" id="3.30.750.24">
    <property type="entry name" value="STAS domain"/>
    <property type="match status" value="1"/>
</dbReference>
<dbReference type="InterPro" id="IPR036513">
    <property type="entry name" value="STAS_dom_sf"/>
</dbReference>
<evidence type="ECO:0000259" key="1">
    <source>
        <dbReference type="PROSITE" id="PS50801"/>
    </source>
</evidence>
<dbReference type="PANTHER" id="PTHR33745">
    <property type="entry name" value="RSBT ANTAGONIST PROTEIN RSBS-RELATED"/>
    <property type="match status" value="1"/>
</dbReference>
<feature type="domain" description="STAS" evidence="1">
    <location>
        <begin position="13"/>
        <end position="123"/>
    </location>
</feature>
<gene>
    <name evidence="2" type="ORF">AVDCRST_MAG41-4269</name>
</gene>
<sequence>MTFAEPDPPQEPLRVSILSQGSYLIASIHTALNDSQLTRFQRDLIDRIGRDRARGVVIDVAALDVLDSFGSRTLRDIARAGRLRGAVTVIVGIAPDLALSMVRLGLDLDLPTALDLEEGLAHLAAATGAGVVGGAAAAGTVPR</sequence>
<dbReference type="AlphaFoldDB" id="A0A6J4JX31"/>
<dbReference type="InterPro" id="IPR002645">
    <property type="entry name" value="STAS_dom"/>
</dbReference>
<proteinExistence type="predicted"/>
<dbReference type="CDD" id="cd07041">
    <property type="entry name" value="STAS_RsbR_RsbS_like"/>
    <property type="match status" value="1"/>
</dbReference>
<dbReference type="EMBL" id="CADCTP010000410">
    <property type="protein sequence ID" value="CAA9289731.1"/>
    <property type="molecule type" value="Genomic_DNA"/>
</dbReference>
<dbReference type="InterPro" id="IPR051932">
    <property type="entry name" value="Bact_StressResp_Reg"/>
</dbReference>
<accession>A0A6J4JX31</accession>
<name>A0A6J4JX31_9ACTN</name>
<evidence type="ECO:0000313" key="2">
    <source>
        <dbReference type="EMBL" id="CAA9289731.1"/>
    </source>
</evidence>
<dbReference type="PROSITE" id="PS50801">
    <property type="entry name" value="STAS"/>
    <property type="match status" value="1"/>
</dbReference>
<dbReference type="PANTHER" id="PTHR33745:SF1">
    <property type="entry name" value="RSBT ANTAGONIST PROTEIN RSBS"/>
    <property type="match status" value="1"/>
</dbReference>
<organism evidence="2">
    <name type="scientific">uncultured Mycobacteriales bacterium</name>
    <dbReference type="NCBI Taxonomy" id="581187"/>
    <lineage>
        <taxon>Bacteria</taxon>
        <taxon>Bacillati</taxon>
        <taxon>Actinomycetota</taxon>
        <taxon>Actinomycetes</taxon>
        <taxon>Mycobacteriales</taxon>
        <taxon>environmental samples</taxon>
    </lineage>
</organism>